<evidence type="ECO:0000256" key="1">
    <source>
        <dbReference type="ARBA" id="ARBA00007257"/>
    </source>
</evidence>
<dbReference type="Pfam" id="PF13620">
    <property type="entry name" value="CarboxypepD_reg"/>
    <property type="match status" value="3"/>
</dbReference>
<comment type="similarity">
    <text evidence="1">Belongs to the serine-aspartate repeat-containing protein (SDr) family.</text>
</comment>
<feature type="compositionally biased region" description="Low complexity" evidence="4">
    <location>
        <begin position="91"/>
        <end position="121"/>
    </location>
</feature>
<feature type="region of interest" description="Disordered" evidence="4">
    <location>
        <begin position="28"/>
        <end position="121"/>
    </location>
</feature>
<keyword evidence="3" id="KW-0732">Signal</keyword>
<dbReference type="Gene3D" id="2.60.40.1120">
    <property type="entry name" value="Carboxypeptidase-like, regulatory domain"/>
    <property type="match status" value="3"/>
</dbReference>
<keyword evidence="6" id="KW-1185">Reference proteome</keyword>
<keyword evidence="2" id="KW-0964">Secreted</keyword>
<evidence type="ECO:0000313" key="6">
    <source>
        <dbReference type="Proteomes" id="UP000306985"/>
    </source>
</evidence>
<evidence type="ECO:0000313" key="5">
    <source>
        <dbReference type="EMBL" id="TKV61435.1"/>
    </source>
</evidence>
<dbReference type="OrthoDB" id="9800887at2"/>
<dbReference type="SUPFAM" id="SSF49452">
    <property type="entry name" value="Starch-binding domain-like"/>
    <property type="match status" value="1"/>
</dbReference>
<dbReference type="Proteomes" id="UP000306985">
    <property type="component" value="Unassembled WGS sequence"/>
</dbReference>
<feature type="compositionally biased region" description="Basic and acidic residues" evidence="4">
    <location>
        <begin position="59"/>
        <end position="69"/>
    </location>
</feature>
<proteinExistence type="inferred from homology"/>
<name>A0A4V6CST4_9ACTN</name>
<dbReference type="RefSeq" id="WP_137448739.1">
    <property type="nucleotide sequence ID" value="NZ_SZZH01000001.1"/>
</dbReference>
<feature type="region of interest" description="Disordered" evidence="4">
    <location>
        <begin position="380"/>
        <end position="417"/>
    </location>
</feature>
<dbReference type="SUPFAM" id="SSF49478">
    <property type="entry name" value="Cna protein B-type domain"/>
    <property type="match status" value="1"/>
</dbReference>
<accession>A0A4V6CST4</accession>
<evidence type="ECO:0000256" key="4">
    <source>
        <dbReference type="SAM" id="MobiDB-lite"/>
    </source>
</evidence>
<sequence>MAPSTSHNRPGSDETPAAPVSWWRRLLFGPGQPDAVPAAVQAPEEDPPLGVPDSVLDPDGVRGEVDGDRSGQWYEADVTVPSSPDGDPESAAGTPAATDHAEAAPPASDDAPPVDSTDPVSGVRRLSNQAVLAGGVTAGPDSPVAGAVLVVLDPTGTEVTRGRSDENGRYQLTLPTGGNYLVAVNTEGHRPSIASVTVAADRVDRDFTLSAISALGGVVRAADGTGCPDASVTLIDAGGDVVAVARTGPDGGYELSDLYPGEYTLTAIVPDAGTTARPVQLAGSARVTVDVDLPATGTVLGVVTRQGSDEPIADAQVAVLDAAGLPAASAVTGDDGAFRIDDLPSGTYTVVASGYAPTARPVRVQAGPGEMVDLSIGHQADTTALPRGRHARTDTASTTDGDGSATDAAQQSPVGSR</sequence>
<protein>
    <submittedName>
        <fullName evidence="5">Uncharacterized protein</fullName>
    </submittedName>
</protein>
<evidence type="ECO:0000256" key="3">
    <source>
        <dbReference type="ARBA" id="ARBA00022729"/>
    </source>
</evidence>
<reference evidence="5 6" key="1">
    <citation type="submission" date="2019-05" db="EMBL/GenBank/DDBJ databases">
        <title>Nakamurella sp. N5BH11, whole genome shotgun sequence.</title>
        <authorList>
            <person name="Tuo L."/>
        </authorList>
    </citation>
    <scope>NUCLEOTIDE SEQUENCE [LARGE SCALE GENOMIC DNA]</scope>
    <source>
        <strain evidence="5 6">N5BH11</strain>
    </source>
</reference>
<gene>
    <name evidence="5" type="ORF">FDO65_07620</name>
</gene>
<dbReference type="PANTHER" id="PTHR36108:SF13">
    <property type="entry name" value="COLOSSIN-B-RELATED"/>
    <property type="match status" value="1"/>
</dbReference>
<feature type="compositionally biased region" description="Low complexity" evidence="4">
    <location>
        <begin position="29"/>
        <end position="42"/>
    </location>
</feature>
<comment type="caution">
    <text evidence="5">The sequence shown here is derived from an EMBL/GenBank/DDBJ whole genome shotgun (WGS) entry which is preliminary data.</text>
</comment>
<feature type="compositionally biased region" description="Low complexity" evidence="4">
    <location>
        <begin position="394"/>
        <end position="409"/>
    </location>
</feature>
<organism evidence="5 6">
    <name type="scientific">Nakamurella flava</name>
    <dbReference type="NCBI Taxonomy" id="2576308"/>
    <lineage>
        <taxon>Bacteria</taxon>
        <taxon>Bacillati</taxon>
        <taxon>Actinomycetota</taxon>
        <taxon>Actinomycetes</taxon>
        <taxon>Nakamurellales</taxon>
        <taxon>Nakamurellaceae</taxon>
        <taxon>Nakamurella</taxon>
    </lineage>
</organism>
<dbReference type="InterPro" id="IPR013784">
    <property type="entry name" value="Carb-bd-like_fold"/>
</dbReference>
<evidence type="ECO:0000256" key="2">
    <source>
        <dbReference type="ARBA" id="ARBA00022525"/>
    </source>
</evidence>
<dbReference type="AlphaFoldDB" id="A0A4V6CST4"/>
<dbReference type="InterPro" id="IPR008969">
    <property type="entry name" value="CarboxyPept-like_regulatory"/>
</dbReference>
<dbReference type="GO" id="GO:0030246">
    <property type="term" value="F:carbohydrate binding"/>
    <property type="evidence" value="ECO:0007669"/>
    <property type="project" value="InterPro"/>
</dbReference>
<dbReference type="EMBL" id="SZZH01000001">
    <property type="protein sequence ID" value="TKV61435.1"/>
    <property type="molecule type" value="Genomic_DNA"/>
</dbReference>
<dbReference type="PANTHER" id="PTHR36108">
    <property type="entry name" value="COLOSSIN-B-RELATED"/>
    <property type="match status" value="1"/>
</dbReference>
<dbReference type="SUPFAM" id="SSF49464">
    <property type="entry name" value="Carboxypeptidase regulatory domain-like"/>
    <property type="match status" value="1"/>
</dbReference>